<protein>
    <submittedName>
        <fullName evidence="2">Uncharacterized protein</fullName>
    </submittedName>
</protein>
<comment type="caution">
    <text evidence="2">The sequence shown here is derived from an EMBL/GenBank/DDBJ whole genome shotgun (WGS) entry which is preliminary data.</text>
</comment>
<evidence type="ECO:0000313" key="3">
    <source>
        <dbReference type="Proteomes" id="UP000577386"/>
    </source>
</evidence>
<accession>A0A7W3NTJ3</accession>
<reference evidence="2 3" key="1">
    <citation type="submission" date="2020-08" db="EMBL/GenBank/DDBJ databases">
        <title>Sequencing the genomes of 1000 actinobacteria strains.</title>
        <authorList>
            <person name="Klenk H.-P."/>
        </authorList>
    </citation>
    <scope>NUCLEOTIDE SEQUENCE [LARGE SCALE GENOMIC DNA]</scope>
    <source>
        <strain evidence="2 3">DSM 41827</strain>
    </source>
</reference>
<gene>
    <name evidence="2" type="ORF">HDA42_005646</name>
</gene>
<evidence type="ECO:0000256" key="1">
    <source>
        <dbReference type="SAM" id="MobiDB-lite"/>
    </source>
</evidence>
<name>A0A7W3NTJ3_STRMR</name>
<evidence type="ECO:0000313" key="2">
    <source>
        <dbReference type="EMBL" id="MBA9056468.1"/>
    </source>
</evidence>
<proteinExistence type="predicted"/>
<feature type="region of interest" description="Disordered" evidence="1">
    <location>
        <begin position="28"/>
        <end position="48"/>
    </location>
</feature>
<sequence length="48" mass="5600">MIYHSRMRGAFFRGRDWGPVKLQVERARQRSANFPRTHKTPCIAGLAK</sequence>
<dbReference type="EMBL" id="JACJIJ010000002">
    <property type="protein sequence ID" value="MBA9056468.1"/>
    <property type="molecule type" value="Genomic_DNA"/>
</dbReference>
<dbReference type="AlphaFoldDB" id="A0A7W3NTJ3"/>
<organism evidence="2 3">
    <name type="scientific">Streptomyces murinus</name>
    <dbReference type="NCBI Taxonomy" id="33900"/>
    <lineage>
        <taxon>Bacteria</taxon>
        <taxon>Bacillati</taxon>
        <taxon>Actinomycetota</taxon>
        <taxon>Actinomycetes</taxon>
        <taxon>Kitasatosporales</taxon>
        <taxon>Streptomycetaceae</taxon>
        <taxon>Streptomyces</taxon>
    </lineage>
</organism>
<keyword evidence="3" id="KW-1185">Reference proteome</keyword>
<dbReference type="Proteomes" id="UP000577386">
    <property type="component" value="Unassembled WGS sequence"/>
</dbReference>